<accession>A0AAV5N7F1</accession>
<proteinExistence type="predicted"/>
<reference evidence="2" key="1">
    <citation type="submission" date="2022-06" db="EMBL/GenBank/DDBJ databases">
        <title>Draft genome sequences of Leminorella grimontii str. JCM5902.</title>
        <authorList>
            <person name="Wakabayashi Y."/>
            <person name="Kojima K."/>
        </authorList>
    </citation>
    <scope>NUCLEOTIDE SEQUENCE</scope>
    <source>
        <strain evidence="2">JCM 5902</strain>
    </source>
</reference>
<sequence>MNPLYPTTLLAGLVLSAYAFATQPANYDTRFLLSAHVPESATITDAQGVPVTEIALSLTPSGSQHAAPATLSADTLAVKPLRIWSNSTEAERVRITIDDGQSATGQRFSLNGYGRNGPEKMEYTVSTVDDSGKKTFLYSGAQHDYTLTPMSTHAEKSIAFVFESSRAYGGYTPGNYSGIAYASVAVLP</sequence>
<feature type="signal peptide" evidence="1">
    <location>
        <begin position="1"/>
        <end position="21"/>
    </location>
</feature>
<feature type="chain" id="PRO_5043808977" evidence="1">
    <location>
        <begin position="22"/>
        <end position="188"/>
    </location>
</feature>
<dbReference type="EMBL" id="BRLH01000009">
    <property type="protein sequence ID" value="GKX56894.1"/>
    <property type="molecule type" value="Genomic_DNA"/>
</dbReference>
<evidence type="ECO:0000313" key="3">
    <source>
        <dbReference type="Proteomes" id="UP001058124"/>
    </source>
</evidence>
<organism evidence="2 3">
    <name type="scientific">Leminorella grimontii</name>
    <dbReference type="NCBI Taxonomy" id="82981"/>
    <lineage>
        <taxon>Bacteria</taxon>
        <taxon>Pseudomonadati</taxon>
        <taxon>Pseudomonadota</taxon>
        <taxon>Gammaproteobacteria</taxon>
        <taxon>Enterobacterales</taxon>
        <taxon>Budviciaceae</taxon>
        <taxon>Leminorella</taxon>
    </lineage>
</organism>
<keyword evidence="1" id="KW-0732">Signal</keyword>
<gene>
    <name evidence="2" type="ORF">SOASR030_30060</name>
</gene>
<dbReference type="Proteomes" id="UP001058124">
    <property type="component" value="Unassembled WGS sequence"/>
</dbReference>
<comment type="caution">
    <text evidence="2">The sequence shown here is derived from an EMBL/GenBank/DDBJ whole genome shotgun (WGS) entry which is preliminary data.</text>
</comment>
<protein>
    <submittedName>
        <fullName evidence="2">Uncharacterized protein</fullName>
    </submittedName>
</protein>
<evidence type="ECO:0000256" key="1">
    <source>
        <dbReference type="SAM" id="SignalP"/>
    </source>
</evidence>
<evidence type="ECO:0000313" key="2">
    <source>
        <dbReference type="EMBL" id="GKX56894.1"/>
    </source>
</evidence>
<keyword evidence="3" id="KW-1185">Reference proteome</keyword>
<dbReference type="AlphaFoldDB" id="A0AAV5N7F1"/>
<name>A0AAV5N7F1_9GAMM</name>
<dbReference type="RefSeq" id="WP_027275012.1">
    <property type="nucleotide sequence ID" value="NZ_BRLH01000009.1"/>
</dbReference>